<evidence type="ECO:0000256" key="1">
    <source>
        <dbReference type="SAM" id="SignalP"/>
    </source>
</evidence>
<evidence type="ECO:0000313" key="3">
    <source>
        <dbReference type="EMBL" id="QND60042.1"/>
    </source>
</evidence>
<feature type="signal peptide" evidence="1">
    <location>
        <begin position="1"/>
        <end position="23"/>
    </location>
</feature>
<dbReference type="EMBL" id="CP050296">
    <property type="protein sequence ID" value="QND60042.1"/>
    <property type="molecule type" value="Genomic_DNA"/>
</dbReference>
<accession>A0A7G6SZW0</accession>
<feature type="chain" id="PRO_5028803191" description="SecDF P1 head subdomain domain-containing protein" evidence="1">
    <location>
        <begin position="24"/>
        <end position="129"/>
    </location>
</feature>
<proteinExistence type="predicted"/>
<gene>
    <name evidence="3" type="ORF">HB778_28455</name>
</gene>
<dbReference type="RefSeq" id="WP_183458760.1">
    <property type="nucleotide sequence ID" value="NZ_CP050296.1"/>
</dbReference>
<organism evidence="3 4">
    <name type="scientific">Mesorhizobium huakuii</name>
    <dbReference type="NCBI Taxonomy" id="28104"/>
    <lineage>
        <taxon>Bacteria</taxon>
        <taxon>Pseudomonadati</taxon>
        <taxon>Pseudomonadota</taxon>
        <taxon>Alphaproteobacteria</taxon>
        <taxon>Hyphomicrobiales</taxon>
        <taxon>Phyllobacteriaceae</taxon>
        <taxon>Mesorhizobium</taxon>
    </lineage>
</organism>
<keyword evidence="1" id="KW-0732">Signal</keyword>
<protein>
    <recommendedName>
        <fullName evidence="2">SecDF P1 head subdomain domain-containing protein</fullName>
    </recommendedName>
</protein>
<dbReference type="Gene3D" id="3.30.1360.200">
    <property type="match status" value="1"/>
</dbReference>
<dbReference type="Pfam" id="PF22599">
    <property type="entry name" value="SecDF_P1_head"/>
    <property type="match status" value="1"/>
</dbReference>
<dbReference type="Proteomes" id="UP000515465">
    <property type="component" value="Chromosome"/>
</dbReference>
<evidence type="ECO:0000313" key="4">
    <source>
        <dbReference type="Proteomes" id="UP000515465"/>
    </source>
</evidence>
<dbReference type="PROSITE" id="PS51257">
    <property type="entry name" value="PROKAR_LIPOPROTEIN"/>
    <property type="match status" value="1"/>
</dbReference>
<sequence length="129" mass="13109">MNSPARLIAAVAILLLACGLAMAEPLTLAIAKAAVVSDQASGQMVLSLKMTADSAKAFADFTRVNIGKVVDLSIDGAVVMSPRLMEPIIGGEIMVGGTFAPGELERIVEKISSGGVSVTVDARAEQPGG</sequence>
<reference evidence="4" key="1">
    <citation type="journal article" date="2020" name="Mol. Plant Microbe">
        <title>Rhizobial microsymbionts of the narrowly endemic Oxytropis species growing in Kamchatka are characterized by significant genetic diversity and possess a set of genes that are associated with T3SS and T6SS secretion systems and can affect the development of symbiosis.</title>
        <authorList>
            <person name="Safronova V."/>
            <person name="Guro P."/>
            <person name="Sazanova A."/>
            <person name="Kuznetsova I."/>
            <person name="Belimov A."/>
            <person name="Yakubov V."/>
            <person name="Chirak E."/>
            <person name="Afonin A."/>
            <person name="Gogolev Y."/>
            <person name="Andronov E."/>
            <person name="Tikhonovich I."/>
        </authorList>
    </citation>
    <scope>NUCLEOTIDE SEQUENCE [LARGE SCALE GENOMIC DNA]</scope>
    <source>
        <strain evidence="4">583</strain>
    </source>
</reference>
<evidence type="ECO:0000259" key="2">
    <source>
        <dbReference type="Pfam" id="PF22599"/>
    </source>
</evidence>
<name>A0A7G6SZW0_9HYPH</name>
<feature type="domain" description="SecDF P1 head subdomain" evidence="2">
    <location>
        <begin position="30"/>
        <end position="110"/>
    </location>
</feature>
<dbReference type="AlphaFoldDB" id="A0A7G6SZW0"/>
<dbReference type="InterPro" id="IPR054384">
    <property type="entry name" value="SecDF_P1_head"/>
</dbReference>